<accession>A0A2T2WZG1</accession>
<dbReference type="Pfam" id="PF07505">
    <property type="entry name" value="DUF5131"/>
    <property type="match status" value="1"/>
</dbReference>
<sequence>MSDKTAIGWTDATWNPVTGCSKVSPGCQHCYAEAVSHRYGWTTQPWTMPHAAANVQVHPDRLDQPLRWRKPRRIFVNSMSDLFHEAVPDAFLDQVFAIMAMTDRHTYQILTKRPDRMQQYLTNSETPRRIADVILHTAPSYPIYGVRAVDLYNRSIWPLPNVWLGVSVEDQRRADERIPLLLQTPAAVRFVSCEPLLGPVVLTALPFPVPGGETVAINALHRSSVFAPRIDWVIAGAESGPKARPMDDDWVRSLRDQCQAAGVPFFFKQRATDKGHKLVTPLLDGQLWQAFPDSQISRI</sequence>
<reference evidence="1 2" key="1">
    <citation type="journal article" date="2014" name="BMC Genomics">
        <title>Comparison of environmental and isolate Sulfobacillus genomes reveals diverse carbon, sulfur, nitrogen, and hydrogen metabolisms.</title>
        <authorList>
            <person name="Justice N.B."/>
            <person name="Norman A."/>
            <person name="Brown C.T."/>
            <person name="Singh A."/>
            <person name="Thomas B.C."/>
            <person name="Banfield J.F."/>
        </authorList>
    </citation>
    <scope>NUCLEOTIDE SEQUENCE [LARGE SCALE GENOMIC DNA]</scope>
    <source>
        <strain evidence="1">AMDSBA4</strain>
    </source>
</reference>
<name>A0A2T2WZG1_9FIRM</name>
<evidence type="ECO:0000313" key="2">
    <source>
        <dbReference type="Proteomes" id="UP000242972"/>
    </source>
</evidence>
<dbReference type="EMBL" id="PXYW01000107">
    <property type="protein sequence ID" value="PSR27617.1"/>
    <property type="molecule type" value="Genomic_DNA"/>
</dbReference>
<proteinExistence type="predicted"/>
<protein>
    <recommendedName>
        <fullName evidence="3">Phage Gp37/Gp68 family protein</fullName>
    </recommendedName>
</protein>
<evidence type="ECO:0008006" key="3">
    <source>
        <dbReference type="Google" id="ProtNLM"/>
    </source>
</evidence>
<dbReference type="Proteomes" id="UP000242972">
    <property type="component" value="Unassembled WGS sequence"/>
</dbReference>
<evidence type="ECO:0000313" key="1">
    <source>
        <dbReference type="EMBL" id="PSR27617.1"/>
    </source>
</evidence>
<organism evidence="1 2">
    <name type="scientific">Sulfobacillus benefaciens</name>
    <dbReference type="NCBI Taxonomy" id="453960"/>
    <lineage>
        <taxon>Bacteria</taxon>
        <taxon>Bacillati</taxon>
        <taxon>Bacillota</taxon>
        <taxon>Clostridia</taxon>
        <taxon>Eubacteriales</taxon>
        <taxon>Clostridiales Family XVII. Incertae Sedis</taxon>
        <taxon>Sulfobacillus</taxon>
    </lineage>
</organism>
<dbReference type="InterPro" id="IPR011101">
    <property type="entry name" value="DUF5131"/>
</dbReference>
<dbReference type="AlphaFoldDB" id="A0A2T2WZG1"/>
<gene>
    <name evidence="1" type="ORF">C7B46_19330</name>
</gene>
<comment type="caution">
    <text evidence="1">The sequence shown here is derived from an EMBL/GenBank/DDBJ whole genome shotgun (WGS) entry which is preliminary data.</text>
</comment>